<dbReference type="Pfam" id="PF02885">
    <property type="entry name" value="Glycos_trans_3N"/>
    <property type="match status" value="1"/>
</dbReference>
<dbReference type="PANTHER" id="PTHR10515">
    <property type="entry name" value="THYMIDINE PHOSPHORYLASE"/>
    <property type="match status" value="1"/>
</dbReference>
<keyword evidence="3" id="KW-0328">Glycosyltransferase</keyword>
<keyword evidence="4" id="KW-0808">Transferase</keyword>
<organism evidence="6 7">
    <name type="scientific">Nocardia puris</name>
    <dbReference type="NCBI Taxonomy" id="208602"/>
    <lineage>
        <taxon>Bacteria</taxon>
        <taxon>Bacillati</taxon>
        <taxon>Actinomycetota</taxon>
        <taxon>Actinomycetes</taxon>
        <taxon>Mycobacteriales</taxon>
        <taxon>Nocardiaceae</taxon>
        <taxon>Nocardia</taxon>
    </lineage>
</organism>
<gene>
    <name evidence="6" type="ORF">DFR74_114191</name>
</gene>
<evidence type="ECO:0000256" key="1">
    <source>
        <dbReference type="ARBA" id="ARBA00006915"/>
    </source>
</evidence>
<comment type="similarity">
    <text evidence="1">Belongs to the thymidine/pyrimidine-nucleoside phosphorylase family.</text>
</comment>
<dbReference type="Gene3D" id="3.40.1030.10">
    <property type="entry name" value="Nucleoside phosphorylase/phosphoribosyltransferase catalytic domain"/>
    <property type="match status" value="1"/>
</dbReference>
<dbReference type="Gene3D" id="1.20.970.10">
    <property type="entry name" value="Transferase, Pyrimidine Nucleoside Phosphorylase, Chain C"/>
    <property type="match status" value="1"/>
</dbReference>
<dbReference type="SUPFAM" id="SSF47648">
    <property type="entry name" value="Nucleoside phosphorylase/phosphoribosyltransferase N-terminal domain"/>
    <property type="match status" value="1"/>
</dbReference>
<comment type="subunit">
    <text evidence="2">Homodimer.</text>
</comment>
<dbReference type="InterPro" id="IPR017459">
    <property type="entry name" value="Glycosyl_Trfase_fam3_N_dom"/>
</dbReference>
<dbReference type="Proteomes" id="UP000252586">
    <property type="component" value="Unassembled WGS sequence"/>
</dbReference>
<dbReference type="RefSeq" id="WP_195125482.1">
    <property type="nucleotide sequence ID" value="NZ_CP107943.1"/>
</dbReference>
<dbReference type="FunFam" id="1.20.970.10:FF:000004">
    <property type="entry name" value="Thymidine phosphorylase"/>
    <property type="match status" value="1"/>
</dbReference>
<dbReference type="GO" id="GO:0006206">
    <property type="term" value="P:pyrimidine nucleobase metabolic process"/>
    <property type="evidence" value="ECO:0007669"/>
    <property type="project" value="InterPro"/>
</dbReference>
<dbReference type="InterPro" id="IPR036566">
    <property type="entry name" value="PYNP-like_C_sf"/>
</dbReference>
<proteinExistence type="inferred from homology"/>
<dbReference type="InterPro" id="IPR000312">
    <property type="entry name" value="Glycosyl_Trfase_fam3"/>
</dbReference>
<dbReference type="GO" id="GO:0005829">
    <property type="term" value="C:cytosol"/>
    <property type="evidence" value="ECO:0007669"/>
    <property type="project" value="TreeGrafter"/>
</dbReference>
<feature type="domain" description="Pyrimidine nucleoside phosphorylase C-terminal" evidence="5">
    <location>
        <begin position="338"/>
        <end position="412"/>
    </location>
</feature>
<evidence type="ECO:0000313" key="6">
    <source>
        <dbReference type="EMBL" id="RBO85648.1"/>
    </source>
</evidence>
<dbReference type="GO" id="GO:0009032">
    <property type="term" value="F:thymidine phosphorylase activity"/>
    <property type="evidence" value="ECO:0007669"/>
    <property type="project" value="TreeGrafter"/>
</dbReference>
<dbReference type="PANTHER" id="PTHR10515:SF0">
    <property type="entry name" value="THYMIDINE PHOSPHORYLASE"/>
    <property type="match status" value="1"/>
</dbReference>
<evidence type="ECO:0000256" key="4">
    <source>
        <dbReference type="ARBA" id="ARBA00022679"/>
    </source>
</evidence>
<dbReference type="SUPFAM" id="SSF52418">
    <property type="entry name" value="Nucleoside phosphorylase/phosphoribosyltransferase catalytic domain"/>
    <property type="match status" value="1"/>
</dbReference>
<sequence>MTALDAVSIIRAKRDGGELSDAQIDWVVDAFTRGAVADEQMAALAMAVVWRGMSRRETARWTAAMIASGRRMDFTDLPRPTVDKHSTGGVGDKITLPLAPLVAACGAAVPQLSGRGLGHTGGTLDKLESLAGWRADVPVDRMREILADPAIGAVVCAAGADLAPADKRLYALRDVTGTVESIPLIASSIMSKKIAEGTAALVLDVKVGAGAFMKDAAAARELAAAMVDLGADAGVRTVALLTAMDTPLGRTAGNALEVAESVEVLAGGGPADVVELTLALAREMVALAGVDADPARVLADGRAMDHWRAMVRAQGGDPDAPLPRAEHTEIVRASADGVVTRLDAMGVGLAAWRLGAGRARQGDPVQAGAGVEMHAKPGDPVRAGEPLLTLHTDTPGAFAPALAALEDAVEIGAVAPPPAPLILDRIG</sequence>
<dbReference type="GO" id="GO:0004645">
    <property type="term" value="F:1,4-alpha-oligoglucan phosphorylase activity"/>
    <property type="evidence" value="ECO:0007669"/>
    <property type="project" value="InterPro"/>
</dbReference>
<dbReference type="SMART" id="SM00941">
    <property type="entry name" value="PYNP_C"/>
    <property type="match status" value="1"/>
</dbReference>
<accession>A0A366D8N3</accession>
<evidence type="ECO:0000259" key="5">
    <source>
        <dbReference type="SMART" id="SM00941"/>
    </source>
</evidence>
<dbReference type="AlphaFoldDB" id="A0A366D8N3"/>
<evidence type="ECO:0000256" key="3">
    <source>
        <dbReference type="ARBA" id="ARBA00022676"/>
    </source>
</evidence>
<dbReference type="InterPro" id="IPR018090">
    <property type="entry name" value="Pyrmidine_PPas_bac/euk"/>
</dbReference>
<dbReference type="STRING" id="1210090.GCA_001613185_03899"/>
<dbReference type="NCBIfam" id="TIGR02644">
    <property type="entry name" value="Y_phosphoryl"/>
    <property type="match status" value="1"/>
</dbReference>
<reference evidence="6 7" key="1">
    <citation type="submission" date="2018-06" db="EMBL/GenBank/DDBJ databases">
        <title>Genomic Encyclopedia of Type Strains, Phase IV (KMG-IV): sequencing the most valuable type-strain genomes for metagenomic binning, comparative biology and taxonomic classification.</title>
        <authorList>
            <person name="Goeker M."/>
        </authorList>
    </citation>
    <scope>NUCLEOTIDE SEQUENCE [LARGE SCALE GENOMIC DNA]</scope>
    <source>
        <strain evidence="6 7">DSM 44599</strain>
    </source>
</reference>
<dbReference type="InterPro" id="IPR013102">
    <property type="entry name" value="PYNP_C"/>
</dbReference>
<dbReference type="EMBL" id="QNRE01000014">
    <property type="protein sequence ID" value="RBO85648.1"/>
    <property type="molecule type" value="Genomic_DNA"/>
</dbReference>
<dbReference type="SUPFAM" id="SSF54680">
    <property type="entry name" value="Pyrimidine nucleoside phosphorylase C-terminal domain"/>
    <property type="match status" value="1"/>
</dbReference>
<keyword evidence="7" id="KW-1185">Reference proteome</keyword>
<dbReference type="Gene3D" id="3.90.1170.30">
    <property type="entry name" value="Pyrimidine nucleoside phosphorylase-like, C-terminal domain"/>
    <property type="match status" value="1"/>
</dbReference>
<dbReference type="InterPro" id="IPR017872">
    <property type="entry name" value="Pyrmidine_PPase_CS"/>
</dbReference>
<dbReference type="InterPro" id="IPR036320">
    <property type="entry name" value="Glycosyl_Trfase_fam3_N_dom_sf"/>
</dbReference>
<protein>
    <submittedName>
        <fullName evidence="6">Thymidine phosphorylase</fullName>
    </submittedName>
</protein>
<name>A0A366D8N3_9NOCA</name>
<comment type="caution">
    <text evidence="6">The sequence shown here is derived from an EMBL/GenBank/DDBJ whole genome shotgun (WGS) entry which is preliminary data.</text>
</comment>
<dbReference type="Pfam" id="PF07831">
    <property type="entry name" value="PYNP_C"/>
    <property type="match status" value="1"/>
</dbReference>
<evidence type="ECO:0000313" key="7">
    <source>
        <dbReference type="Proteomes" id="UP000252586"/>
    </source>
</evidence>
<dbReference type="PROSITE" id="PS00647">
    <property type="entry name" value="THYMID_PHOSPHORYLASE"/>
    <property type="match status" value="1"/>
</dbReference>
<dbReference type="InterPro" id="IPR000053">
    <property type="entry name" value="Thymidine/pyrmidine_PPase"/>
</dbReference>
<dbReference type="NCBIfam" id="NF004490">
    <property type="entry name" value="PRK05820.1"/>
    <property type="match status" value="1"/>
</dbReference>
<dbReference type="GO" id="GO:0006213">
    <property type="term" value="P:pyrimidine nucleoside metabolic process"/>
    <property type="evidence" value="ECO:0007669"/>
    <property type="project" value="InterPro"/>
</dbReference>
<dbReference type="FunFam" id="3.40.1030.10:FF:000001">
    <property type="entry name" value="Thymidine phosphorylase"/>
    <property type="match status" value="1"/>
</dbReference>
<evidence type="ECO:0000256" key="2">
    <source>
        <dbReference type="ARBA" id="ARBA00011738"/>
    </source>
</evidence>
<dbReference type="Pfam" id="PF00591">
    <property type="entry name" value="Glycos_transf_3"/>
    <property type="match status" value="1"/>
</dbReference>
<dbReference type="PIRSF" id="PIRSF000478">
    <property type="entry name" value="TP_PyNP"/>
    <property type="match status" value="1"/>
</dbReference>
<dbReference type="InterPro" id="IPR035902">
    <property type="entry name" value="Nuc_phospho_transferase"/>
</dbReference>